<reference evidence="2 3" key="1">
    <citation type="submission" date="2017-09" db="EMBL/GenBank/DDBJ databases">
        <title>Complete genome sequence of Verrucomicrobial strain HZ-65, isolated from freshwater.</title>
        <authorList>
            <person name="Choi A."/>
        </authorList>
    </citation>
    <scope>NUCLEOTIDE SEQUENCE [LARGE SCALE GENOMIC DNA]</scope>
    <source>
        <strain evidence="2 3">HZ-65</strain>
    </source>
</reference>
<name>A0A290Q293_9BACT</name>
<proteinExistence type="predicted"/>
<dbReference type="InterPro" id="IPR046170">
    <property type="entry name" value="DUF6172"/>
</dbReference>
<organism evidence="2 3">
    <name type="scientific">Nibricoccus aquaticus</name>
    <dbReference type="NCBI Taxonomy" id="2576891"/>
    <lineage>
        <taxon>Bacteria</taxon>
        <taxon>Pseudomonadati</taxon>
        <taxon>Verrucomicrobiota</taxon>
        <taxon>Opitutia</taxon>
        <taxon>Opitutales</taxon>
        <taxon>Opitutaceae</taxon>
        <taxon>Nibricoccus</taxon>
    </lineage>
</organism>
<evidence type="ECO:0000313" key="3">
    <source>
        <dbReference type="Proteomes" id="UP000217265"/>
    </source>
</evidence>
<dbReference type="OrthoDB" id="9794656at2"/>
<gene>
    <name evidence="2" type="ORF">CMV30_00805</name>
</gene>
<dbReference type="AlphaFoldDB" id="A0A290Q293"/>
<keyword evidence="3" id="KW-1185">Reference proteome</keyword>
<evidence type="ECO:0000313" key="2">
    <source>
        <dbReference type="EMBL" id="ATC62624.1"/>
    </source>
</evidence>
<sequence length="121" mass="13408">MKKSFPFQTPGKDDARVLEAIKGDIRKYLKRERRKKFPEGHDLWDFNCKLGPDQSTAEVIALADLIPALDKLAATEGTTHAYVEILAFASHRQPKRVNPFDQPEPDSTAAEPAAPENPPAG</sequence>
<accession>A0A290Q293</accession>
<protein>
    <submittedName>
        <fullName evidence="2">Uncharacterized protein</fullName>
    </submittedName>
</protein>
<dbReference type="Proteomes" id="UP000217265">
    <property type="component" value="Chromosome"/>
</dbReference>
<dbReference type="Pfam" id="PF19669">
    <property type="entry name" value="DUF6172"/>
    <property type="match status" value="1"/>
</dbReference>
<dbReference type="KEGG" id="vbh:CMV30_00805"/>
<evidence type="ECO:0000256" key="1">
    <source>
        <dbReference type="SAM" id="MobiDB-lite"/>
    </source>
</evidence>
<feature type="region of interest" description="Disordered" evidence="1">
    <location>
        <begin position="93"/>
        <end position="121"/>
    </location>
</feature>
<dbReference type="EMBL" id="CP023344">
    <property type="protein sequence ID" value="ATC62624.1"/>
    <property type="molecule type" value="Genomic_DNA"/>
</dbReference>
<dbReference type="RefSeq" id="WP_096054259.1">
    <property type="nucleotide sequence ID" value="NZ_CP023344.1"/>
</dbReference>